<evidence type="ECO:0000256" key="3">
    <source>
        <dbReference type="ARBA" id="ARBA00022840"/>
    </source>
</evidence>
<accession>A0A1U9KNI6</accession>
<dbReference type="RefSeq" id="WP_077806346.1">
    <property type="nucleotide sequence ID" value="NZ_BJXS01000009.1"/>
</dbReference>
<dbReference type="InterPro" id="IPR013126">
    <property type="entry name" value="Hsp_70_fam"/>
</dbReference>
<sequence>MGTNRDGSQATTGHVEAPLFLGIDFGTTNSVIVVADAFGATRPVSFRFEGQEDSETCRTLLCLGMEEQRGRASLHEAIGAEAVESYLDDPTESRLIMSMKSYLAQASFRETRLFGRSTTLEELIARFLAALMRKAGIDPARVHATIGRPVRFAGENADDALGETRLRESFQQAGFADVRVALEPEGAGWRFVQGLTAPATVLVGDFGGGTSDFSVLRFDPHAARRTVTLGHAGVGIAGDQFDYRIIDRIVSPALGRDETYRVMGGAALPVPAEWYANLARWHRLSLMRTPATLRAIADVAKTASDPGRIRQLLRLIEDQAGQGLYKAVAEVKSALSRHDRARLRFTHRDLHIDEEVTRTDFEAWIAPDLQRMALAVDEALQQSGCTVGGIDHVFLTGGTSFVPAVRRLFTERFGAARVDGGSEFVSVAEGLALIGASQGL</sequence>
<dbReference type="InterPro" id="IPR042054">
    <property type="entry name" value="YegD-like"/>
</dbReference>
<gene>
    <name evidence="4" type="ORF">A0U93_04795</name>
</gene>
<dbReference type="InterPro" id="IPR018181">
    <property type="entry name" value="Heat_shock_70_CS"/>
</dbReference>
<evidence type="ECO:0000256" key="2">
    <source>
        <dbReference type="ARBA" id="ARBA00022741"/>
    </source>
</evidence>
<dbReference type="SUPFAM" id="SSF53067">
    <property type="entry name" value="Actin-like ATPase domain"/>
    <property type="match status" value="2"/>
</dbReference>
<dbReference type="OrthoDB" id="9807934at2"/>
<dbReference type="Gene3D" id="3.30.420.40">
    <property type="match status" value="3"/>
</dbReference>
<dbReference type="KEGG" id="nch:A0U93_04795"/>
<dbReference type="PANTHER" id="PTHR42749">
    <property type="entry name" value="CELL SHAPE-DETERMINING PROTEIN MREB"/>
    <property type="match status" value="1"/>
</dbReference>
<dbReference type="AlphaFoldDB" id="A0A1U9KNI6"/>
<comment type="similarity">
    <text evidence="1">Belongs to the heat shock protein 70 family.</text>
</comment>
<keyword evidence="3" id="KW-0067">ATP-binding</keyword>
<keyword evidence="5" id="KW-1185">Reference proteome</keyword>
<dbReference type="GO" id="GO:0005524">
    <property type="term" value="F:ATP binding"/>
    <property type="evidence" value="ECO:0007669"/>
    <property type="project" value="UniProtKB-KW"/>
</dbReference>
<dbReference type="Gene3D" id="3.90.640.10">
    <property type="entry name" value="Actin, Chain A, domain 4"/>
    <property type="match status" value="2"/>
</dbReference>
<dbReference type="GO" id="GO:0140662">
    <property type="term" value="F:ATP-dependent protein folding chaperone"/>
    <property type="evidence" value="ECO:0007669"/>
    <property type="project" value="InterPro"/>
</dbReference>
<dbReference type="CDD" id="cd10231">
    <property type="entry name" value="ASKHA_NBD_HSP70_YegD-like"/>
    <property type="match status" value="1"/>
</dbReference>
<evidence type="ECO:0000256" key="1">
    <source>
        <dbReference type="ARBA" id="ARBA00007381"/>
    </source>
</evidence>
<name>A0A1U9KNI6_9PROT</name>
<dbReference type="Pfam" id="PF00012">
    <property type="entry name" value="HSP70"/>
    <property type="match status" value="1"/>
</dbReference>
<dbReference type="InterPro" id="IPR043129">
    <property type="entry name" value="ATPase_NBD"/>
</dbReference>
<dbReference type="STRING" id="320497.A0U93_04795"/>
<protein>
    <submittedName>
        <fullName evidence="4">Molecular chaperone DnaK</fullName>
    </submittedName>
</protein>
<evidence type="ECO:0000313" key="4">
    <source>
        <dbReference type="EMBL" id="AQS87367.1"/>
    </source>
</evidence>
<dbReference type="PROSITE" id="PS01036">
    <property type="entry name" value="HSP70_3"/>
    <property type="match status" value="1"/>
</dbReference>
<dbReference type="EMBL" id="CP014691">
    <property type="protein sequence ID" value="AQS87367.1"/>
    <property type="molecule type" value="Genomic_DNA"/>
</dbReference>
<dbReference type="PANTHER" id="PTHR42749:SF1">
    <property type="entry name" value="CELL SHAPE-DETERMINING PROTEIN MREB"/>
    <property type="match status" value="1"/>
</dbReference>
<proteinExistence type="inferred from homology"/>
<evidence type="ECO:0000313" key="5">
    <source>
        <dbReference type="Proteomes" id="UP000188604"/>
    </source>
</evidence>
<dbReference type="Proteomes" id="UP000188604">
    <property type="component" value="Chromosome"/>
</dbReference>
<reference evidence="4 5" key="1">
    <citation type="submission" date="2016-03" db="EMBL/GenBank/DDBJ databases">
        <title>Acetic acid bacteria sequencing.</title>
        <authorList>
            <person name="Brandt J."/>
            <person name="Jakob F."/>
            <person name="Vogel R.F."/>
        </authorList>
    </citation>
    <scope>NUCLEOTIDE SEQUENCE [LARGE SCALE GENOMIC DNA]</scope>
    <source>
        <strain evidence="4 5">NBRC 101099</strain>
    </source>
</reference>
<keyword evidence="2" id="KW-0547">Nucleotide-binding</keyword>
<organism evidence="4 5">
    <name type="scientific">Neoasaia chiangmaiensis</name>
    <dbReference type="NCBI Taxonomy" id="320497"/>
    <lineage>
        <taxon>Bacteria</taxon>
        <taxon>Pseudomonadati</taxon>
        <taxon>Pseudomonadota</taxon>
        <taxon>Alphaproteobacteria</taxon>
        <taxon>Acetobacterales</taxon>
        <taxon>Acetobacteraceae</taxon>
        <taxon>Neoasaia</taxon>
    </lineage>
</organism>